<sequence length="623" mass="71234">MKPIILNLNEMSDSREVYESKPNIFLSLFVYLVLGIFVIALIWMYFGRIDVVVKSEGILRPNNQVATVVNNFAGTIKKVNIQDGQKVTKGDILYVIEHEDLLKQKTYYEAQLTELTKEIDNLQTYKKSVEDGKNYFPKSEEEYYLKYRSFYINYIISEKDVDYKEKARHLNQVSIKKQIASEKERLHNLEKLEEAVNTEKNPFLNSGSEKEYYDLYTKYLSDYKTLVQKYDSAKLEIQLSTTAEGVVDSLDYYSERKHGLNLLMQSIEQGKDLFTDSSSYSLQYDEYQSKQEELSAGYKQAKEDYEINKALEGLAVTEWEVEQSETKVQDARRAIDAYKTSCLKDIKNSITETEKSIEELKLSKKSTLTKGALLSKNEEERGNALLNFRLNYLVDLRSKITALKDSTLSLTDNLNNLKLENDKSLRTGANKKTDASLEEYINTEISTTLNNIKEDVDKKDELTAAIEKLDFQIKEATVKAARSGVANSSVELVKGDTLNAGVTVMTIMPDNESSYKANIYVSNKDIGKLKEGMRVKFNVYALPNSEYGYLNGRITKISKDLKVDEKNGGGYYLVEASIHEKSLYDSKGKELSLKAGMSCQAQMITENKRILKFVLEKMNFLKD</sequence>
<organism evidence="9 10">
    <name type="scientific">Anaerocolumna chitinilytica</name>
    <dbReference type="NCBI Taxonomy" id="1727145"/>
    <lineage>
        <taxon>Bacteria</taxon>
        <taxon>Bacillati</taxon>
        <taxon>Bacillota</taxon>
        <taxon>Clostridia</taxon>
        <taxon>Lachnospirales</taxon>
        <taxon>Lachnospiraceae</taxon>
        <taxon>Anaerocolumna</taxon>
    </lineage>
</organism>
<comment type="subcellular location">
    <subcellularLocation>
        <location evidence="1">Membrane</location>
        <topology evidence="1">Single-pass membrane protein</topology>
    </subcellularLocation>
</comment>
<gene>
    <name evidence="9" type="ORF">bsdcttw_48430</name>
</gene>
<dbReference type="RefSeq" id="WP_185257331.1">
    <property type="nucleotide sequence ID" value="NZ_AP023368.1"/>
</dbReference>
<accession>A0A7M3SB35</accession>
<dbReference type="InterPro" id="IPR058982">
    <property type="entry name" value="Beta-barrel_AprE"/>
</dbReference>
<dbReference type="Gene3D" id="2.40.50.100">
    <property type="match status" value="1"/>
</dbReference>
<evidence type="ECO:0000256" key="1">
    <source>
        <dbReference type="ARBA" id="ARBA00004167"/>
    </source>
</evidence>
<reference evidence="9 10" key="1">
    <citation type="submission" date="2020-08" db="EMBL/GenBank/DDBJ databases">
        <title>Draft genome sequencing of an Anaerocolumna strain isolated from anoxic soil subjected to BSD treatment.</title>
        <authorList>
            <person name="Uek A."/>
            <person name="Tonouchi A."/>
        </authorList>
    </citation>
    <scope>NUCLEOTIDE SEQUENCE [LARGE SCALE GENOMIC DNA]</scope>
    <source>
        <strain evidence="9 10">CTTW</strain>
    </source>
</reference>
<evidence type="ECO:0000256" key="2">
    <source>
        <dbReference type="ARBA" id="ARBA00009477"/>
    </source>
</evidence>
<dbReference type="PANTHER" id="PTHR30386:SF26">
    <property type="entry name" value="TRANSPORT PROTEIN COMB"/>
    <property type="match status" value="1"/>
</dbReference>
<reference evidence="9 10" key="2">
    <citation type="submission" date="2020-08" db="EMBL/GenBank/DDBJ databases">
        <authorList>
            <person name="Ueki A."/>
            <person name="Tonouchi A."/>
        </authorList>
    </citation>
    <scope>NUCLEOTIDE SEQUENCE [LARGE SCALE GENOMIC DNA]</scope>
    <source>
        <strain evidence="9 10">CTTW</strain>
    </source>
</reference>
<feature type="coiled-coil region" evidence="6">
    <location>
        <begin position="284"/>
        <end position="363"/>
    </location>
</feature>
<keyword evidence="4 7" id="KW-1133">Transmembrane helix</keyword>
<dbReference type="GO" id="GO:0016020">
    <property type="term" value="C:membrane"/>
    <property type="evidence" value="ECO:0007669"/>
    <property type="project" value="UniProtKB-SubCell"/>
</dbReference>
<keyword evidence="10" id="KW-1185">Reference proteome</keyword>
<dbReference type="PANTHER" id="PTHR30386">
    <property type="entry name" value="MEMBRANE FUSION SUBUNIT OF EMRAB-TOLC MULTIDRUG EFFLUX PUMP"/>
    <property type="match status" value="1"/>
</dbReference>
<evidence type="ECO:0000256" key="3">
    <source>
        <dbReference type="ARBA" id="ARBA00022692"/>
    </source>
</evidence>
<dbReference type="InterPro" id="IPR050739">
    <property type="entry name" value="MFP"/>
</dbReference>
<feature type="domain" description="AprE-like beta-barrel" evidence="8">
    <location>
        <begin position="518"/>
        <end position="605"/>
    </location>
</feature>
<dbReference type="Gene3D" id="2.40.30.170">
    <property type="match status" value="1"/>
</dbReference>
<evidence type="ECO:0000256" key="5">
    <source>
        <dbReference type="ARBA" id="ARBA00023136"/>
    </source>
</evidence>
<keyword evidence="5 7" id="KW-0472">Membrane</keyword>
<dbReference type="EMBL" id="AP023368">
    <property type="protein sequence ID" value="BCK01803.1"/>
    <property type="molecule type" value="Genomic_DNA"/>
</dbReference>
<name>A0A7M3SB35_9FIRM</name>
<protein>
    <recommendedName>
        <fullName evidence="8">AprE-like beta-barrel domain-containing protein</fullName>
    </recommendedName>
</protein>
<dbReference type="PRINTS" id="PR01490">
    <property type="entry name" value="RTXTOXIND"/>
</dbReference>
<evidence type="ECO:0000259" key="8">
    <source>
        <dbReference type="Pfam" id="PF26002"/>
    </source>
</evidence>
<feature type="transmembrane region" description="Helical" evidence="7">
    <location>
        <begin position="24"/>
        <end position="46"/>
    </location>
</feature>
<keyword evidence="6" id="KW-0175">Coiled coil</keyword>
<dbReference type="Proteomes" id="UP000515703">
    <property type="component" value="Chromosome"/>
</dbReference>
<evidence type="ECO:0000256" key="7">
    <source>
        <dbReference type="SAM" id="Phobius"/>
    </source>
</evidence>
<evidence type="ECO:0000256" key="6">
    <source>
        <dbReference type="SAM" id="Coils"/>
    </source>
</evidence>
<dbReference type="SUPFAM" id="SSF111369">
    <property type="entry name" value="HlyD-like secretion proteins"/>
    <property type="match status" value="1"/>
</dbReference>
<proteinExistence type="inferred from homology"/>
<keyword evidence="3 7" id="KW-0812">Transmembrane</keyword>
<dbReference type="AlphaFoldDB" id="A0A7M3SB35"/>
<dbReference type="Pfam" id="PF26002">
    <property type="entry name" value="Beta-barrel_AprE"/>
    <property type="match status" value="1"/>
</dbReference>
<comment type="similarity">
    <text evidence="2">Belongs to the membrane fusion protein (MFP) (TC 8.A.1) family.</text>
</comment>
<evidence type="ECO:0000313" key="10">
    <source>
        <dbReference type="Proteomes" id="UP000515703"/>
    </source>
</evidence>
<dbReference type="KEGG" id="acht:bsdcttw_48430"/>
<evidence type="ECO:0000256" key="4">
    <source>
        <dbReference type="ARBA" id="ARBA00022989"/>
    </source>
</evidence>
<evidence type="ECO:0000313" key="9">
    <source>
        <dbReference type="EMBL" id="BCK01803.1"/>
    </source>
</evidence>